<evidence type="ECO:0000313" key="2">
    <source>
        <dbReference type="EMBL" id="POV97201.1"/>
    </source>
</evidence>
<organism evidence="2 3">
    <name type="scientific">Puccinia striiformis</name>
    <dbReference type="NCBI Taxonomy" id="27350"/>
    <lineage>
        <taxon>Eukaryota</taxon>
        <taxon>Fungi</taxon>
        <taxon>Dikarya</taxon>
        <taxon>Basidiomycota</taxon>
        <taxon>Pucciniomycotina</taxon>
        <taxon>Pucciniomycetes</taxon>
        <taxon>Pucciniales</taxon>
        <taxon>Pucciniaceae</taxon>
        <taxon>Puccinia</taxon>
    </lineage>
</organism>
<proteinExistence type="predicted"/>
<dbReference type="VEuPathDB" id="FungiDB:PSTT_15177"/>
<dbReference type="Proteomes" id="UP000239156">
    <property type="component" value="Unassembled WGS sequence"/>
</dbReference>
<protein>
    <submittedName>
        <fullName evidence="2">Uncharacterized protein</fullName>
    </submittedName>
</protein>
<keyword evidence="3" id="KW-1185">Reference proteome</keyword>
<feature type="region of interest" description="Disordered" evidence="1">
    <location>
        <begin position="1"/>
        <end position="28"/>
    </location>
</feature>
<evidence type="ECO:0000256" key="1">
    <source>
        <dbReference type="SAM" id="MobiDB-lite"/>
    </source>
</evidence>
<feature type="region of interest" description="Disordered" evidence="1">
    <location>
        <begin position="75"/>
        <end position="94"/>
    </location>
</feature>
<dbReference type="VEuPathDB" id="FungiDB:PSHT_02583"/>
<reference evidence="2" key="1">
    <citation type="submission" date="2017-12" db="EMBL/GenBank/DDBJ databases">
        <title>Gene loss provides genomic basis for host adaptation in cereal stripe rust fungi.</title>
        <authorList>
            <person name="Xia C."/>
        </authorList>
    </citation>
    <scope>NUCLEOTIDE SEQUENCE [LARGE SCALE GENOMIC DNA]</scope>
    <source>
        <strain evidence="2">93-210</strain>
    </source>
</reference>
<accession>A0A2S4UJ22</accession>
<name>A0A2S4UJ22_9BASI</name>
<dbReference type="AlphaFoldDB" id="A0A2S4UJ22"/>
<comment type="caution">
    <text evidence="2">The sequence shown here is derived from an EMBL/GenBank/DDBJ whole genome shotgun (WGS) entry which is preliminary data.</text>
</comment>
<gene>
    <name evidence="2" type="ORF">PSTT_15177</name>
</gene>
<sequence length="94" mass="10345">MATVIKKRSSTPEQVTQPARVANGPEPIQPADVKLSSLLEEAALAAIQTPVRHPCRSTTHIPTIKVRRSLRLLRKNNPEGGSYKGRADYTVVFQ</sequence>
<evidence type="ECO:0000313" key="3">
    <source>
        <dbReference type="Proteomes" id="UP000239156"/>
    </source>
</evidence>
<dbReference type="EMBL" id="PKSL01000269">
    <property type="protein sequence ID" value="POV97201.1"/>
    <property type="molecule type" value="Genomic_DNA"/>
</dbReference>